<accession>G2PYQ4</accession>
<dbReference type="HOGENOM" id="CLU_2647680_0_0_9"/>
<evidence type="ECO:0000313" key="2">
    <source>
        <dbReference type="Proteomes" id="UP000009257"/>
    </source>
</evidence>
<evidence type="ECO:0000313" key="1">
    <source>
        <dbReference type="EMBL" id="AEM74973.1"/>
    </source>
</evidence>
<dbReference type="AlphaFoldDB" id="G2PYQ4"/>
<dbReference type="Proteomes" id="UP000009257">
    <property type="component" value="Chromosome"/>
</dbReference>
<sequence length="76" mass="8934">MLWAIDKLNVRFQSPKGRLQTDFIWNRLCTNWENFNPQRGGYKQVEKLDFIISTLCTPVNVFMLIHPLKINTNPVA</sequence>
<organism evidence="1 2">
    <name type="scientific">Caldicellulosiruptor acetigenus 6A</name>
    <dbReference type="NCBI Taxonomy" id="632516"/>
    <lineage>
        <taxon>Bacteria</taxon>
        <taxon>Bacillati</taxon>
        <taxon>Bacillota</taxon>
        <taxon>Bacillota incertae sedis</taxon>
        <taxon>Caldicellulosiruptorales</taxon>
        <taxon>Caldicellulosiruptoraceae</taxon>
        <taxon>Caldicellulosiruptor</taxon>
    </lineage>
</organism>
<gene>
    <name evidence="1" type="ORF">Calla_2447</name>
</gene>
<reference evidence="1 2" key="1">
    <citation type="submission" date="2011-08" db="EMBL/GenBank/DDBJ databases">
        <title>Complete sequence of Caldicellulosiruptor lactoaceticus 6A.</title>
        <authorList>
            <consortium name="US DOE Joint Genome Institute"/>
            <person name="Lucas S."/>
            <person name="Han J."/>
            <person name="Lapidus A."/>
            <person name="Cheng J.-F."/>
            <person name="Goodwin L."/>
            <person name="Pitluck S."/>
            <person name="Peters L."/>
            <person name="Davenport K."/>
            <person name="Detter J.C."/>
            <person name="Han C."/>
            <person name="Tapia R."/>
            <person name="Land M."/>
            <person name="Hauser L."/>
            <person name="Kyrpides N."/>
            <person name="Ivanova N."/>
            <person name="Ovchinnikova G."/>
            <person name="Pagani I."/>
            <person name="Blumer-Schuette S.E."/>
            <person name="Kelly R.M."/>
            <person name="Woyke T."/>
        </authorList>
    </citation>
    <scope>NUCLEOTIDE SEQUENCE [LARGE SCALE GENOMIC DNA]</scope>
    <source>
        <strain evidence="1 2">6A</strain>
    </source>
</reference>
<dbReference type="KEGG" id="clc:Calla_2447"/>
<protein>
    <submittedName>
        <fullName evidence="1">Uncharacterized protein</fullName>
    </submittedName>
</protein>
<dbReference type="EMBL" id="CP003001">
    <property type="protein sequence ID" value="AEM74973.1"/>
    <property type="molecule type" value="Genomic_DNA"/>
</dbReference>
<name>G2PYQ4_9FIRM</name>
<proteinExistence type="predicted"/>